<accession>A0AAY4E4D2</accession>
<dbReference type="InterPro" id="IPR007206">
    <property type="entry name" value="Protein_HGH1_C"/>
</dbReference>
<dbReference type="InterPro" id="IPR039717">
    <property type="entry name" value="Hgh1"/>
</dbReference>
<evidence type="ECO:0000256" key="3">
    <source>
        <dbReference type="SAM" id="MobiDB-lite"/>
    </source>
</evidence>
<evidence type="ECO:0000256" key="1">
    <source>
        <dbReference type="ARBA" id="ARBA00006712"/>
    </source>
</evidence>
<gene>
    <name evidence="6" type="primary">HGH1</name>
</gene>
<dbReference type="GeneTree" id="ENSGT00390000016546"/>
<dbReference type="RefSeq" id="XP_028820258.1">
    <property type="nucleotide sequence ID" value="XM_028964425.1"/>
</dbReference>
<dbReference type="Gene3D" id="1.25.10.10">
    <property type="entry name" value="Leucine-rich Repeat Variant"/>
    <property type="match status" value="1"/>
</dbReference>
<reference evidence="6" key="2">
    <citation type="submission" date="2025-08" db="UniProtKB">
        <authorList>
            <consortium name="Ensembl"/>
        </authorList>
    </citation>
    <scope>IDENTIFICATION</scope>
</reference>
<comment type="similarity">
    <text evidence="1">Belongs to the HGH1 family.</text>
</comment>
<feature type="compositionally biased region" description="Basic and acidic residues" evidence="3">
    <location>
        <begin position="353"/>
        <end position="369"/>
    </location>
</feature>
<dbReference type="InterPro" id="IPR007205">
    <property type="entry name" value="Protein_HGH1_N"/>
</dbReference>
<evidence type="ECO:0000259" key="5">
    <source>
        <dbReference type="Pfam" id="PF04064"/>
    </source>
</evidence>
<dbReference type="Pfam" id="PF04063">
    <property type="entry name" value="DUF383"/>
    <property type="match status" value="1"/>
</dbReference>
<dbReference type="InterPro" id="IPR016024">
    <property type="entry name" value="ARM-type_fold"/>
</dbReference>
<dbReference type="PANTHER" id="PTHR13387:SF9">
    <property type="entry name" value="PROTEIN HGH1 HOMOLOG"/>
    <property type="match status" value="1"/>
</dbReference>
<name>A0AAY4E4D2_9TELE</name>
<organism evidence="6 7">
    <name type="scientific">Denticeps clupeoides</name>
    <name type="common">denticle herring</name>
    <dbReference type="NCBI Taxonomy" id="299321"/>
    <lineage>
        <taxon>Eukaryota</taxon>
        <taxon>Metazoa</taxon>
        <taxon>Chordata</taxon>
        <taxon>Craniata</taxon>
        <taxon>Vertebrata</taxon>
        <taxon>Euteleostomi</taxon>
        <taxon>Actinopterygii</taxon>
        <taxon>Neopterygii</taxon>
        <taxon>Teleostei</taxon>
        <taxon>Clupei</taxon>
        <taxon>Clupeiformes</taxon>
        <taxon>Denticipitoidei</taxon>
        <taxon>Denticipitidae</taxon>
        <taxon>Denticeps</taxon>
    </lineage>
</organism>
<feature type="domain" description="Protein HGH1 N-terminal" evidence="4">
    <location>
        <begin position="100"/>
        <end position="270"/>
    </location>
</feature>
<dbReference type="PANTHER" id="PTHR13387">
    <property type="entry name" value="PROTEIN HGH1 HOMOLOG"/>
    <property type="match status" value="1"/>
</dbReference>
<proteinExistence type="inferred from homology"/>
<reference evidence="6" key="3">
    <citation type="submission" date="2025-09" db="UniProtKB">
        <authorList>
            <consortium name="Ensembl"/>
        </authorList>
    </citation>
    <scope>IDENTIFICATION</scope>
</reference>
<evidence type="ECO:0000259" key="4">
    <source>
        <dbReference type="Pfam" id="PF04063"/>
    </source>
</evidence>
<dbReference type="AlphaFoldDB" id="A0AAY4E4D2"/>
<dbReference type="Ensembl" id="ENSDCDT00010062971.1">
    <property type="protein sequence ID" value="ENSDCDP00010052485.1"/>
    <property type="gene ID" value="ENSDCDG00010030682.1"/>
</dbReference>
<feature type="region of interest" description="Disordered" evidence="3">
    <location>
        <begin position="353"/>
        <end position="383"/>
    </location>
</feature>
<sequence length="383" mass="43779">MLSNSEAKELLAFLTLDARPDVKGQATEYILGLTGNSDGCRYLRSKPDFIKALFTLTADRSIAIVKDCYHALINLSADETLHQALVQEADVLPALFRNLLEPGYVFSDRICTILTNLSRHERTCKEVFRVLQEQEIGLAKIVEIFCTEGYNQRASLHYLGPLLSNLTQLPETRQFVLDKERCVVQRLLPYTQYENSTVRRGGVVGTLRNCCFDYAHHEWLLSDAVDILPFLLLPLAGPEELSEEENEGLPVDLQYLPEDKKREEDPDIRKMLIETLLLLTATKAGRQILKSKNVYPIMREFHKWEREPHVTAACEKLVQVLIGDEPDAGMENLMQVEIPEDVEQKLKDLDVKEQEQIEKEREELTKEAESNQTHSQCPDGLER</sequence>
<reference evidence="6 7" key="1">
    <citation type="submission" date="2020-06" db="EMBL/GenBank/DDBJ databases">
        <authorList>
            <consortium name="Wellcome Sanger Institute Data Sharing"/>
        </authorList>
    </citation>
    <scope>NUCLEOTIDE SEQUENCE [LARGE SCALE GENOMIC DNA]</scope>
</reference>
<dbReference type="InterPro" id="IPR011989">
    <property type="entry name" value="ARM-like"/>
</dbReference>
<evidence type="ECO:0000313" key="7">
    <source>
        <dbReference type="Proteomes" id="UP000694580"/>
    </source>
</evidence>
<evidence type="ECO:0000313" key="6">
    <source>
        <dbReference type="Ensembl" id="ENSDCDP00010052485.1"/>
    </source>
</evidence>
<evidence type="ECO:0000256" key="2">
    <source>
        <dbReference type="ARBA" id="ARBA00014076"/>
    </source>
</evidence>
<feature type="domain" description="Protein HGH1 C-terminal" evidence="5">
    <location>
        <begin position="275"/>
        <end position="328"/>
    </location>
</feature>
<dbReference type="Pfam" id="PF04064">
    <property type="entry name" value="DUF384"/>
    <property type="match status" value="1"/>
</dbReference>
<dbReference type="Proteomes" id="UP000694580">
    <property type="component" value="Chromosome 20"/>
</dbReference>
<protein>
    <recommendedName>
        <fullName evidence="2">Protein HGH1 homolog</fullName>
    </recommendedName>
</protein>
<dbReference type="SUPFAM" id="SSF48371">
    <property type="entry name" value="ARM repeat"/>
    <property type="match status" value="1"/>
</dbReference>
<dbReference type="GeneID" id="114770471"/>
<keyword evidence="7" id="KW-1185">Reference proteome</keyword>